<sequence>MVKYDKVRVHFKEGREKMVVEKVSGLAKSHFPESGAPSLQIIEVPSGPITESPLGGSLFDMRLNLARPSEIEYLLLEKDGEQRRAKVEDLFAEWNW</sequence>
<dbReference type="AlphaFoldDB" id="A0A9X2TH39"/>
<protein>
    <submittedName>
        <fullName evidence="1">Uncharacterized protein</fullName>
    </submittedName>
</protein>
<accession>A0A9X2TH39</accession>
<evidence type="ECO:0000313" key="2">
    <source>
        <dbReference type="Proteomes" id="UP001155057"/>
    </source>
</evidence>
<dbReference type="RefSeq" id="WP_259123809.1">
    <property type="nucleotide sequence ID" value="NZ_JANUAE010000004.1"/>
</dbReference>
<comment type="caution">
    <text evidence="1">The sequence shown here is derived from an EMBL/GenBank/DDBJ whole genome shotgun (WGS) entry which is preliminary data.</text>
</comment>
<name>A0A9X2TH39_9BACT</name>
<evidence type="ECO:0000313" key="1">
    <source>
        <dbReference type="EMBL" id="MCS3709871.1"/>
    </source>
</evidence>
<organism evidence="1 2">
    <name type="scientific">Salinibacter ruber</name>
    <dbReference type="NCBI Taxonomy" id="146919"/>
    <lineage>
        <taxon>Bacteria</taxon>
        <taxon>Pseudomonadati</taxon>
        <taxon>Rhodothermota</taxon>
        <taxon>Rhodothermia</taxon>
        <taxon>Rhodothermales</taxon>
        <taxon>Salinibacteraceae</taxon>
        <taxon>Salinibacter</taxon>
    </lineage>
</organism>
<proteinExistence type="predicted"/>
<gene>
    <name evidence="1" type="ORF">GGP61_001475</name>
</gene>
<reference evidence="1" key="1">
    <citation type="submission" date="2022-08" db="EMBL/GenBank/DDBJ databases">
        <title>Genomic Encyclopedia of Type Strains, Phase V (KMG-V): Genome sequencing to study the core and pangenomes of soil and plant-associated prokaryotes.</title>
        <authorList>
            <person name="Whitman W."/>
        </authorList>
    </citation>
    <scope>NUCLEOTIDE SEQUENCE</scope>
    <source>
        <strain evidence="1">SP3049</strain>
    </source>
</reference>
<dbReference type="Proteomes" id="UP001155057">
    <property type="component" value="Unassembled WGS sequence"/>
</dbReference>
<dbReference type="EMBL" id="JANUAE010000004">
    <property type="protein sequence ID" value="MCS3709871.1"/>
    <property type="molecule type" value="Genomic_DNA"/>
</dbReference>